<organism evidence="5 6">
    <name type="scientific">Glycomyces luteolus</name>
    <dbReference type="NCBI Taxonomy" id="2670330"/>
    <lineage>
        <taxon>Bacteria</taxon>
        <taxon>Bacillati</taxon>
        <taxon>Actinomycetota</taxon>
        <taxon>Actinomycetes</taxon>
        <taxon>Glycomycetales</taxon>
        <taxon>Glycomycetaceae</taxon>
        <taxon>Glycomyces</taxon>
    </lineage>
</organism>
<dbReference type="Pfam" id="PF00356">
    <property type="entry name" value="LacI"/>
    <property type="match status" value="1"/>
</dbReference>
<dbReference type="AlphaFoldDB" id="A0A9X3PE42"/>
<dbReference type="InterPro" id="IPR046335">
    <property type="entry name" value="LacI/GalR-like_sensor"/>
</dbReference>
<accession>A0A9X3PE42</accession>
<dbReference type="GO" id="GO:0003700">
    <property type="term" value="F:DNA-binding transcription factor activity"/>
    <property type="evidence" value="ECO:0007669"/>
    <property type="project" value="TreeGrafter"/>
</dbReference>
<evidence type="ECO:0000256" key="3">
    <source>
        <dbReference type="ARBA" id="ARBA00023163"/>
    </source>
</evidence>
<evidence type="ECO:0000256" key="1">
    <source>
        <dbReference type="ARBA" id="ARBA00023015"/>
    </source>
</evidence>
<reference evidence="5" key="1">
    <citation type="submission" date="2022-12" db="EMBL/GenBank/DDBJ databases">
        <title>Gycomyces niveus sp.nov.,a novel actinomycete isolated from soil in Shouguan.</title>
        <authorList>
            <person name="Yang X."/>
        </authorList>
    </citation>
    <scope>NUCLEOTIDE SEQUENCE</scope>
    <source>
        <strain evidence="5">NEAU-A15</strain>
    </source>
</reference>
<evidence type="ECO:0000313" key="5">
    <source>
        <dbReference type="EMBL" id="MDA1361868.1"/>
    </source>
</evidence>
<dbReference type="SMART" id="SM00354">
    <property type="entry name" value="HTH_LACI"/>
    <property type="match status" value="1"/>
</dbReference>
<dbReference type="Gene3D" id="1.10.260.40">
    <property type="entry name" value="lambda repressor-like DNA-binding domains"/>
    <property type="match status" value="1"/>
</dbReference>
<evidence type="ECO:0000256" key="2">
    <source>
        <dbReference type="ARBA" id="ARBA00023125"/>
    </source>
</evidence>
<dbReference type="RefSeq" id="WP_270111903.1">
    <property type="nucleotide sequence ID" value="NZ_JAPZVP010000017.1"/>
</dbReference>
<dbReference type="EMBL" id="JAPZVP010000017">
    <property type="protein sequence ID" value="MDA1361868.1"/>
    <property type="molecule type" value="Genomic_DNA"/>
</dbReference>
<dbReference type="PANTHER" id="PTHR30146">
    <property type="entry name" value="LACI-RELATED TRANSCRIPTIONAL REPRESSOR"/>
    <property type="match status" value="1"/>
</dbReference>
<dbReference type="SUPFAM" id="SSF53822">
    <property type="entry name" value="Periplasmic binding protein-like I"/>
    <property type="match status" value="1"/>
</dbReference>
<dbReference type="InterPro" id="IPR010982">
    <property type="entry name" value="Lambda_DNA-bd_dom_sf"/>
</dbReference>
<gene>
    <name evidence="5" type="ORF">O1R50_19730</name>
</gene>
<sequence>MDEDQWKDGDVAKRVTILDVAAEAGVSRQTVTRAMNDMADISDGTRRKVLEAADRLGYRPSRFARNLVTRDKTHALGLLVASFRNPYFTDIAADMLSEAVERGWQLMMAAAEGGEREALALLSTQVDVVVGHFSLAGPELLEAARGLPIVCLESWSDLPGLHSVEVDIESGIIEAVEALRGRGASRFGMVDSNYSERDRGAYEPSPRREWFERAVGDQLTGVVVGEETISGGGSAFAELLRLHPETDAVLMFNDLMALGAVQSAHAIGVDVPGQVRIVGVDGLALGEAVDPPLTSISLDRQGLASNTLDIVERIEKADFARIDPIHRTIRSKMLWRASA</sequence>
<keyword evidence="1" id="KW-0805">Transcription regulation</keyword>
<dbReference type="PROSITE" id="PS50932">
    <property type="entry name" value="HTH_LACI_2"/>
    <property type="match status" value="1"/>
</dbReference>
<dbReference type="Proteomes" id="UP001146067">
    <property type="component" value="Unassembled WGS sequence"/>
</dbReference>
<protein>
    <submittedName>
        <fullName evidence="5">LacI family DNA-binding transcriptional regulator</fullName>
    </submittedName>
</protein>
<name>A0A9X3PE42_9ACTN</name>
<proteinExistence type="predicted"/>
<comment type="caution">
    <text evidence="5">The sequence shown here is derived from an EMBL/GenBank/DDBJ whole genome shotgun (WGS) entry which is preliminary data.</text>
</comment>
<keyword evidence="2 5" id="KW-0238">DNA-binding</keyword>
<evidence type="ECO:0000259" key="4">
    <source>
        <dbReference type="PROSITE" id="PS50932"/>
    </source>
</evidence>
<dbReference type="CDD" id="cd01392">
    <property type="entry name" value="HTH_LacI"/>
    <property type="match status" value="1"/>
</dbReference>
<dbReference type="SUPFAM" id="SSF47413">
    <property type="entry name" value="lambda repressor-like DNA-binding domains"/>
    <property type="match status" value="1"/>
</dbReference>
<dbReference type="PANTHER" id="PTHR30146:SF109">
    <property type="entry name" value="HTH-TYPE TRANSCRIPTIONAL REGULATOR GALS"/>
    <property type="match status" value="1"/>
</dbReference>
<evidence type="ECO:0000313" key="6">
    <source>
        <dbReference type="Proteomes" id="UP001146067"/>
    </source>
</evidence>
<dbReference type="PROSITE" id="PS00356">
    <property type="entry name" value="HTH_LACI_1"/>
    <property type="match status" value="1"/>
</dbReference>
<feature type="domain" description="HTH lacI-type" evidence="4">
    <location>
        <begin position="15"/>
        <end position="69"/>
    </location>
</feature>
<dbReference type="GO" id="GO:0000976">
    <property type="term" value="F:transcription cis-regulatory region binding"/>
    <property type="evidence" value="ECO:0007669"/>
    <property type="project" value="TreeGrafter"/>
</dbReference>
<dbReference type="InterPro" id="IPR028082">
    <property type="entry name" value="Peripla_BP_I"/>
</dbReference>
<keyword evidence="3" id="KW-0804">Transcription</keyword>
<dbReference type="Pfam" id="PF13377">
    <property type="entry name" value="Peripla_BP_3"/>
    <property type="match status" value="1"/>
</dbReference>
<dbReference type="InterPro" id="IPR000843">
    <property type="entry name" value="HTH_LacI"/>
</dbReference>
<keyword evidence="6" id="KW-1185">Reference proteome</keyword>
<dbReference type="CDD" id="cd06267">
    <property type="entry name" value="PBP1_LacI_sugar_binding-like"/>
    <property type="match status" value="1"/>
</dbReference>
<dbReference type="Gene3D" id="3.40.50.2300">
    <property type="match status" value="2"/>
</dbReference>